<reference evidence="1" key="1">
    <citation type="submission" date="2022-06" db="EMBL/GenBank/DDBJ databases">
        <title>New Polynucleobacter species.</title>
        <authorList>
            <person name="Hahn M.W."/>
        </authorList>
    </citation>
    <scope>NUCLEOTIDE SEQUENCE</scope>
    <source>
        <strain evidence="1">UK-FUSCHL-C3</strain>
    </source>
</reference>
<name>A0AAU8A3M6_9BURK</name>
<accession>A0AAU8A3M6</accession>
<sequence length="429" mass="49878">MKILILYNESQTYTQTVFEHLDAFRKFSQNKFYYLHYENLAKEKESLEYFQIIFLHYSVRLPADQISEAMGETLSQYRGAKVLFIQDEYDKVARTKYWIKKIKFDIVFSVVPKISISIIYPKEEFSNTKFVNNLTGYVPENLNSFSKWVKVPPSSRSIEIGYRGRHLPIKYGDLAREKVRIGVSVKQYCKLNNIVHDIEWDEQSRIYGDNWYKFIANCKSMLGSESGSNVFDWDGNLDQAIKKYRKLNSSMSEDEIYENFIQTLERPGLMNQISPRIFEMAAAGTIMILYEGTYSNVIEPNRHFLSLKKDHSNLPEIIAKLRDGDFIDEMASRVKTDIIETGKYSYQQFVSMIDLELSELSTKDSLSPITSSVTLSGNFSKDPVRVPALFHGSADSWIMGNLSFALKIWPYIPLLARTPIKKIIRKMYF</sequence>
<dbReference type="AlphaFoldDB" id="A0AAU8A3M6"/>
<protein>
    <submittedName>
        <fullName evidence="1">Uncharacterized protein</fullName>
    </submittedName>
</protein>
<organism evidence="1">
    <name type="scientific">Polynucleobacter sp. UK-FUSCHL-C3</name>
    <dbReference type="NCBI Taxonomy" id="2955208"/>
    <lineage>
        <taxon>Bacteria</taxon>
        <taxon>Pseudomonadati</taxon>
        <taxon>Pseudomonadota</taxon>
        <taxon>Betaproteobacteria</taxon>
        <taxon>Burkholderiales</taxon>
        <taxon>Burkholderiaceae</taxon>
        <taxon>Polynucleobacter</taxon>
    </lineage>
</organism>
<dbReference type="EMBL" id="CP099959">
    <property type="protein sequence ID" value="XCC58014.1"/>
    <property type="molecule type" value="Genomic_DNA"/>
</dbReference>
<evidence type="ECO:0000313" key="1">
    <source>
        <dbReference type="EMBL" id="XCC58014.1"/>
    </source>
</evidence>
<gene>
    <name evidence="1" type="ORF">NKE59_01615</name>
</gene>
<dbReference type="RefSeq" id="WP_353439162.1">
    <property type="nucleotide sequence ID" value="NZ_CP099959.1"/>
</dbReference>
<proteinExistence type="predicted"/>